<feature type="region of interest" description="Disordered" evidence="1">
    <location>
        <begin position="1"/>
        <end position="23"/>
    </location>
</feature>
<proteinExistence type="predicted"/>
<evidence type="ECO:0000313" key="3">
    <source>
        <dbReference type="Proteomes" id="UP000199408"/>
    </source>
</evidence>
<accession>A0A1C5IWK8</accession>
<sequence>MTSHDNDRPALFLTTPNTDGPDGQAVAFDGSAEAMRRLRHPFAVNPAGEEGRAAAGDNSERRG</sequence>
<dbReference type="EMBL" id="FMDN01000017">
    <property type="protein sequence ID" value="SCG62349.1"/>
    <property type="molecule type" value="Genomic_DNA"/>
</dbReference>
<feature type="region of interest" description="Disordered" evidence="1">
    <location>
        <begin position="42"/>
        <end position="63"/>
    </location>
</feature>
<dbReference type="AlphaFoldDB" id="A0A1C5IWK8"/>
<protein>
    <submittedName>
        <fullName evidence="2">Uncharacterized protein</fullName>
    </submittedName>
</protein>
<name>A0A1C5IWK8_9ACTN</name>
<dbReference type="OrthoDB" id="3398252at2"/>
<organism evidence="2 3">
    <name type="scientific">Micromonospora halophytica</name>
    <dbReference type="NCBI Taxonomy" id="47864"/>
    <lineage>
        <taxon>Bacteria</taxon>
        <taxon>Bacillati</taxon>
        <taxon>Actinomycetota</taxon>
        <taxon>Actinomycetes</taxon>
        <taxon>Micromonosporales</taxon>
        <taxon>Micromonosporaceae</taxon>
        <taxon>Micromonospora</taxon>
    </lineage>
</organism>
<dbReference type="Proteomes" id="UP000199408">
    <property type="component" value="Unassembled WGS sequence"/>
</dbReference>
<dbReference type="RefSeq" id="WP_139131551.1">
    <property type="nucleotide sequence ID" value="NZ_FMDN01000017.1"/>
</dbReference>
<gene>
    <name evidence="2" type="ORF">GA0070560_11730</name>
</gene>
<reference evidence="3" key="1">
    <citation type="submission" date="2016-06" db="EMBL/GenBank/DDBJ databases">
        <authorList>
            <person name="Varghese N."/>
        </authorList>
    </citation>
    <scope>NUCLEOTIDE SEQUENCE [LARGE SCALE GENOMIC DNA]</scope>
    <source>
        <strain evidence="3">DSM 43171</strain>
    </source>
</reference>
<keyword evidence="3" id="KW-1185">Reference proteome</keyword>
<evidence type="ECO:0000256" key="1">
    <source>
        <dbReference type="SAM" id="MobiDB-lite"/>
    </source>
</evidence>
<evidence type="ECO:0000313" key="2">
    <source>
        <dbReference type="EMBL" id="SCG62349.1"/>
    </source>
</evidence>